<evidence type="ECO:0000256" key="6">
    <source>
        <dbReference type="ARBA" id="ARBA00022777"/>
    </source>
</evidence>
<dbReference type="SMART" id="SM00387">
    <property type="entry name" value="HATPase_c"/>
    <property type="match status" value="2"/>
</dbReference>
<dbReference type="SUPFAM" id="SSF52172">
    <property type="entry name" value="CheY-like"/>
    <property type="match status" value="1"/>
</dbReference>
<dbReference type="InterPro" id="IPR005467">
    <property type="entry name" value="His_kinase_dom"/>
</dbReference>
<dbReference type="PANTHER" id="PTHR43547:SF2">
    <property type="entry name" value="HYBRID SIGNAL TRANSDUCTION HISTIDINE KINASE C"/>
    <property type="match status" value="1"/>
</dbReference>
<feature type="transmembrane region" description="Helical" evidence="10">
    <location>
        <begin position="339"/>
        <end position="360"/>
    </location>
</feature>
<evidence type="ECO:0000256" key="1">
    <source>
        <dbReference type="ARBA" id="ARBA00000085"/>
    </source>
</evidence>
<dbReference type="Gene3D" id="3.40.50.2300">
    <property type="match status" value="1"/>
</dbReference>
<reference evidence="14" key="1">
    <citation type="journal article" date="2019" name="Int. J. Syst. Evol. Microbiol.">
        <title>The Global Catalogue of Microorganisms (GCM) 10K type strain sequencing project: providing services to taxonomists for standard genome sequencing and annotation.</title>
        <authorList>
            <consortium name="The Broad Institute Genomics Platform"/>
            <consortium name="The Broad Institute Genome Sequencing Center for Infectious Disease"/>
            <person name="Wu L."/>
            <person name="Ma J."/>
        </authorList>
    </citation>
    <scope>NUCLEOTIDE SEQUENCE [LARGE SCALE GENOMIC DNA]</scope>
    <source>
        <strain evidence="14">R28</strain>
    </source>
</reference>
<dbReference type="EMBL" id="JBHUHQ010000041">
    <property type="protein sequence ID" value="MFD2046657.1"/>
    <property type="molecule type" value="Genomic_DNA"/>
</dbReference>
<evidence type="ECO:0000256" key="3">
    <source>
        <dbReference type="ARBA" id="ARBA00022553"/>
    </source>
</evidence>
<evidence type="ECO:0000259" key="12">
    <source>
        <dbReference type="PROSITE" id="PS50110"/>
    </source>
</evidence>
<feature type="transmembrane region" description="Helical" evidence="10">
    <location>
        <begin position="12"/>
        <end position="29"/>
    </location>
</feature>
<keyword evidence="8" id="KW-0902">Two-component regulatory system</keyword>
<evidence type="ECO:0000256" key="4">
    <source>
        <dbReference type="ARBA" id="ARBA00022679"/>
    </source>
</evidence>
<sequence>MRKIKTKMKWKISIIVFLVFITAIRLTWIDFAGSFNYSKESEFKQGVLDLRGWEFSSKKTLALNGEWEFYPSLLIPPEEFKTNEEILDGKKRNFKLPQAWDESFSPQDQNFFRYGTYRLRILLDDDQTQSFGLRVEEIRNASEVFVNGKLVGNSGKTSTNLKHYQARNPPYTVEATPNNNEIDVVIHVSNHTIRGEGGITKPIRFGTIKAVNQYTSLSIGLQLLLCGVFLFHSLYAIILYFLGMKNKSLYYFSLLILCAIFSVLVADDRLLFSWIDLSFEWERNISSLSYIGVAAYLPLVLSNLFSSYSNKKIIFWFKVLCGLYVFIVLLLPYLYVEMIIRLLLISVFVLSITISIYILVKAIMQKENVIFLLLASLSIGINILWTTIENHTPLDMIHYPFDLIIAILAFSAFWFQRFLQTTEETKHLANKLQLEIKRKDEFLVNTSHELRNPLHVISNITHTVLNDRVSIHEKHKERLEVMSSISGRMSIMLNDLVDITRLKENNIQLNYTSLEVQSVINGVVDMVSFMLENKPIQLHIKMSDKLPAVHADENRIIQVLFNLVHNAVKYTEQGTITIRCKTLDKLVQIDVEDTGIGIEENDINRILLPYEQASKHSSQIGGGFGLGLSISKQLIEMHDGTLTVRSIPGKGSVFSFTLPTSEDFVYGEEEQPLLISNDPVNHIAATTDSPNLSDRESTKINPKVLAVDDDNVNLKVLIDILEQDGYSITAVTSAEQAITYLEKIRFDIVISDVMMPKISGYELTKRIRERFNISELPVLLLTARTSSEDILTGFQVGANDYVQKPVDAFELKARVRALTDIKLSIEERIRMEGAWLQSQIQPHFLLNTLNSIAALGMSDYSKMQALLEEFSNYLRYSFDFKNSDPVVPLEDELALVQSYLYIEKERFGERLQVEWEVDTGIDEYLPPLSIQPIVENAVKHGVFERQKGGKICIQIKRYSEFIEISVHDNGKGMTKEIQDAVITENNFDKESKGIGLRNINRRMNQLYGRGITIHSNNEQGTVVSFQIPKNKE</sequence>
<dbReference type="GO" id="GO:0005524">
    <property type="term" value="F:ATP binding"/>
    <property type="evidence" value="ECO:0007669"/>
    <property type="project" value="UniProtKB-KW"/>
</dbReference>
<evidence type="ECO:0000256" key="9">
    <source>
        <dbReference type="PROSITE-ProRule" id="PRU00169"/>
    </source>
</evidence>
<gene>
    <name evidence="13" type="ORF">ACFSJF_20535</name>
</gene>
<dbReference type="PANTHER" id="PTHR43547">
    <property type="entry name" value="TWO-COMPONENT HISTIDINE KINASE"/>
    <property type="match status" value="1"/>
</dbReference>
<dbReference type="CDD" id="cd00082">
    <property type="entry name" value="HisKA"/>
    <property type="match status" value="1"/>
</dbReference>
<dbReference type="CDD" id="cd16922">
    <property type="entry name" value="HATPase_EvgS-ArcB-TorS-like"/>
    <property type="match status" value="1"/>
</dbReference>
<feature type="transmembrane region" description="Helical" evidence="10">
    <location>
        <begin position="369"/>
        <end position="385"/>
    </location>
</feature>
<feature type="modified residue" description="4-aspartylphosphate" evidence="9">
    <location>
        <position position="752"/>
    </location>
</feature>
<dbReference type="SUPFAM" id="SSF49785">
    <property type="entry name" value="Galactose-binding domain-like"/>
    <property type="match status" value="1"/>
</dbReference>
<dbReference type="Pfam" id="PF02518">
    <property type="entry name" value="HATPase_c"/>
    <property type="match status" value="2"/>
</dbReference>
<keyword evidence="5" id="KW-0547">Nucleotide-binding</keyword>
<dbReference type="Pfam" id="PF07695">
    <property type="entry name" value="7TMR-DISM_7TM"/>
    <property type="match status" value="1"/>
</dbReference>
<dbReference type="Gene3D" id="2.60.120.260">
    <property type="entry name" value="Galactose-binding domain-like"/>
    <property type="match status" value="1"/>
</dbReference>
<dbReference type="Pfam" id="PF00072">
    <property type="entry name" value="Response_reg"/>
    <property type="match status" value="1"/>
</dbReference>
<dbReference type="Gene3D" id="1.10.287.130">
    <property type="match status" value="1"/>
</dbReference>
<name>A0ABW4W534_9BACI</name>
<dbReference type="SUPFAM" id="SSF47384">
    <property type="entry name" value="Homodimeric domain of signal transducing histidine kinase"/>
    <property type="match status" value="1"/>
</dbReference>
<accession>A0ABW4W534</accession>
<dbReference type="SMART" id="SM00388">
    <property type="entry name" value="HisKA"/>
    <property type="match status" value="1"/>
</dbReference>
<keyword evidence="7 13" id="KW-0067">ATP-binding</keyword>
<comment type="caution">
    <text evidence="13">The sequence shown here is derived from an EMBL/GenBank/DDBJ whole genome shotgun (WGS) entry which is preliminary data.</text>
</comment>
<keyword evidence="10" id="KW-0472">Membrane</keyword>
<dbReference type="CDD" id="cd17574">
    <property type="entry name" value="REC_OmpR"/>
    <property type="match status" value="1"/>
</dbReference>
<dbReference type="InterPro" id="IPR010559">
    <property type="entry name" value="Sig_transdc_His_kin_internal"/>
</dbReference>
<evidence type="ECO:0000256" key="2">
    <source>
        <dbReference type="ARBA" id="ARBA00012438"/>
    </source>
</evidence>
<dbReference type="InterPro" id="IPR003594">
    <property type="entry name" value="HATPase_dom"/>
</dbReference>
<dbReference type="PRINTS" id="PR00344">
    <property type="entry name" value="BCTRLSENSOR"/>
</dbReference>
<keyword evidence="10" id="KW-0812">Transmembrane</keyword>
<dbReference type="InterPro" id="IPR036890">
    <property type="entry name" value="HATPase_C_sf"/>
</dbReference>
<protein>
    <recommendedName>
        <fullName evidence="2">histidine kinase</fullName>
        <ecNumber evidence="2">2.7.13.3</ecNumber>
    </recommendedName>
</protein>
<keyword evidence="3 9" id="KW-0597">Phosphoprotein</keyword>
<feature type="domain" description="Histidine kinase" evidence="11">
    <location>
        <begin position="445"/>
        <end position="662"/>
    </location>
</feature>
<feature type="transmembrane region" description="Helical" evidence="10">
    <location>
        <begin position="287"/>
        <end position="306"/>
    </location>
</feature>
<evidence type="ECO:0000313" key="14">
    <source>
        <dbReference type="Proteomes" id="UP001597383"/>
    </source>
</evidence>
<evidence type="ECO:0000256" key="8">
    <source>
        <dbReference type="ARBA" id="ARBA00023012"/>
    </source>
</evidence>
<evidence type="ECO:0000256" key="7">
    <source>
        <dbReference type="ARBA" id="ARBA00022840"/>
    </source>
</evidence>
<dbReference type="Proteomes" id="UP001597383">
    <property type="component" value="Unassembled WGS sequence"/>
</dbReference>
<dbReference type="InterPro" id="IPR001789">
    <property type="entry name" value="Sig_transdc_resp-reg_receiver"/>
</dbReference>
<keyword evidence="10" id="KW-1133">Transmembrane helix</keyword>
<evidence type="ECO:0000256" key="10">
    <source>
        <dbReference type="SAM" id="Phobius"/>
    </source>
</evidence>
<evidence type="ECO:0000313" key="13">
    <source>
        <dbReference type="EMBL" id="MFD2046657.1"/>
    </source>
</evidence>
<comment type="catalytic activity">
    <reaction evidence="1">
        <text>ATP + protein L-histidine = ADP + protein N-phospho-L-histidine.</text>
        <dbReference type="EC" id="2.7.13.3"/>
    </reaction>
</comment>
<dbReference type="SMART" id="SM00448">
    <property type="entry name" value="REC"/>
    <property type="match status" value="1"/>
</dbReference>
<dbReference type="InterPro" id="IPR036097">
    <property type="entry name" value="HisK_dim/P_sf"/>
</dbReference>
<dbReference type="InterPro" id="IPR011006">
    <property type="entry name" value="CheY-like_superfamily"/>
</dbReference>
<proteinExistence type="predicted"/>
<evidence type="ECO:0000256" key="5">
    <source>
        <dbReference type="ARBA" id="ARBA00022741"/>
    </source>
</evidence>
<keyword evidence="14" id="KW-1185">Reference proteome</keyword>
<dbReference type="EC" id="2.7.13.3" evidence="2"/>
<keyword evidence="6" id="KW-0418">Kinase</keyword>
<dbReference type="InterPro" id="IPR008979">
    <property type="entry name" value="Galactose-bd-like_sf"/>
</dbReference>
<evidence type="ECO:0000259" key="11">
    <source>
        <dbReference type="PROSITE" id="PS50109"/>
    </source>
</evidence>
<feature type="domain" description="Response regulatory" evidence="12">
    <location>
        <begin position="703"/>
        <end position="819"/>
    </location>
</feature>
<dbReference type="PROSITE" id="PS50109">
    <property type="entry name" value="HIS_KIN"/>
    <property type="match status" value="1"/>
</dbReference>
<keyword evidence="4" id="KW-0808">Transferase</keyword>
<organism evidence="13 14">
    <name type="scientific">Ornithinibacillus salinisoli</name>
    <dbReference type="NCBI Taxonomy" id="1848459"/>
    <lineage>
        <taxon>Bacteria</taxon>
        <taxon>Bacillati</taxon>
        <taxon>Bacillota</taxon>
        <taxon>Bacilli</taxon>
        <taxon>Bacillales</taxon>
        <taxon>Bacillaceae</taxon>
        <taxon>Ornithinibacillus</taxon>
    </lineage>
</organism>
<feature type="transmembrane region" description="Helical" evidence="10">
    <location>
        <begin position="219"/>
        <end position="242"/>
    </location>
</feature>
<feature type="transmembrane region" description="Helical" evidence="10">
    <location>
        <begin position="313"/>
        <end position="333"/>
    </location>
</feature>
<dbReference type="InterPro" id="IPR004358">
    <property type="entry name" value="Sig_transdc_His_kin-like_C"/>
</dbReference>
<dbReference type="Pfam" id="PF00512">
    <property type="entry name" value="HisKA"/>
    <property type="match status" value="1"/>
</dbReference>
<dbReference type="Pfam" id="PF06580">
    <property type="entry name" value="His_kinase"/>
    <property type="match status" value="1"/>
</dbReference>
<feature type="transmembrane region" description="Helical" evidence="10">
    <location>
        <begin position="249"/>
        <end position="267"/>
    </location>
</feature>
<dbReference type="RefSeq" id="WP_377558708.1">
    <property type="nucleotide sequence ID" value="NZ_JBHUHQ010000041.1"/>
</dbReference>
<dbReference type="InterPro" id="IPR003661">
    <property type="entry name" value="HisK_dim/P_dom"/>
</dbReference>
<dbReference type="InterPro" id="IPR011623">
    <property type="entry name" value="7TMR_DISM_rcpt_extracell_dom1"/>
</dbReference>
<dbReference type="SUPFAM" id="SSF55874">
    <property type="entry name" value="ATPase domain of HSP90 chaperone/DNA topoisomerase II/histidine kinase"/>
    <property type="match status" value="2"/>
</dbReference>
<dbReference type="PROSITE" id="PS50110">
    <property type="entry name" value="RESPONSE_REGULATORY"/>
    <property type="match status" value="1"/>
</dbReference>
<dbReference type="Gene3D" id="3.30.565.10">
    <property type="entry name" value="Histidine kinase-like ATPase, C-terminal domain"/>
    <property type="match status" value="2"/>
</dbReference>